<proteinExistence type="predicted"/>
<sequence>MGFSEFEQRRYEKLITDFCQEQGPPPSLHDKLKWGYEVDPRKQTVELFEIRPHFMEPSQKVHSPIAKARYVKAQKNWKVYWMRGNGKWVLYEPCPSLRSLEEFLKMVKKDDYCCFFG</sequence>
<organism evidence="1 2">
    <name type="scientific">Oceanidesulfovibrio indonesiensis</name>
    <dbReference type="NCBI Taxonomy" id="54767"/>
    <lineage>
        <taxon>Bacteria</taxon>
        <taxon>Pseudomonadati</taxon>
        <taxon>Thermodesulfobacteriota</taxon>
        <taxon>Desulfovibrionia</taxon>
        <taxon>Desulfovibrionales</taxon>
        <taxon>Desulfovibrionaceae</taxon>
        <taxon>Oceanidesulfovibrio</taxon>
    </lineage>
</organism>
<evidence type="ECO:0000313" key="1">
    <source>
        <dbReference type="EMBL" id="TVM14219.1"/>
    </source>
</evidence>
<dbReference type="InterPro" id="IPR021388">
    <property type="entry name" value="DUF3024"/>
</dbReference>
<name>A0A7M3MA33_9BACT</name>
<protein>
    <recommendedName>
        <fullName evidence="3">DUF3024 domain-containing protein</fullName>
    </recommendedName>
</protein>
<evidence type="ECO:0000313" key="2">
    <source>
        <dbReference type="Proteomes" id="UP000448292"/>
    </source>
</evidence>
<keyword evidence="2" id="KW-1185">Reference proteome</keyword>
<dbReference type="Pfam" id="PF11225">
    <property type="entry name" value="DUF3024"/>
    <property type="match status" value="1"/>
</dbReference>
<dbReference type="RefSeq" id="WP_144304546.1">
    <property type="nucleotide sequence ID" value="NZ_QMIE01000026.1"/>
</dbReference>
<dbReference type="EMBL" id="QMIE01000026">
    <property type="protein sequence ID" value="TVM14219.1"/>
    <property type="molecule type" value="Genomic_DNA"/>
</dbReference>
<dbReference type="AlphaFoldDB" id="A0A7M3MA33"/>
<comment type="caution">
    <text evidence="1">The sequence shown here is derived from an EMBL/GenBank/DDBJ whole genome shotgun (WGS) entry which is preliminary data.</text>
</comment>
<dbReference type="OrthoDB" id="1362002at2"/>
<dbReference type="Proteomes" id="UP000448292">
    <property type="component" value="Unassembled WGS sequence"/>
</dbReference>
<accession>A0A7M3MA33</accession>
<evidence type="ECO:0008006" key="3">
    <source>
        <dbReference type="Google" id="ProtNLM"/>
    </source>
</evidence>
<reference evidence="1 2" key="1">
    <citation type="submission" date="2018-06" db="EMBL/GenBank/DDBJ databases">
        <title>Complete genome of Desulfovibrio indonesiensis P37SLT.</title>
        <authorList>
            <person name="Crispim J.S."/>
            <person name="Vidigal P.M.P."/>
            <person name="Silva L.C.F."/>
            <person name="Laguardia C.N."/>
            <person name="Araujo L.C."/>
            <person name="Dias R.S."/>
            <person name="Sousa M.P."/>
            <person name="Paula S.O."/>
            <person name="Silva C."/>
        </authorList>
    </citation>
    <scope>NUCLEOTIDE SEQUENCE [LARGE SCALE GENOMIC DNA]</scope>
    <source>
        <strain evidence="1 2">P37SLT</strain>
    </source>
</reference>
<gene>
    <name evidence="1" type="ORF">DPQ33_17650</name>
</gene>